<evidence type="ECO:0000256" key="1">
    <source>
        <dbReference type="ARBA" id="ARBA00023002"/>
    </source>
</evidence>
<dbReference type="RefSeq" id="WP_019192906.1">
    <property type="nucleotide sequence ID" value="NZ_LT629765.1"/>
</dbReference>
<dbReference type="EMBL" id="LT629765">
    <property type="protein sequence ID" value="SDR96959.1"/>
    <property type="molecule type" value="Genomic_DNA"/>
</dbReference>
<dbReference type="PANTHER" id="PTHR13847:SF289">
    <property type="entry name" value="GLYCINE OXIDASE"/>
    <property type="match status" value="1"/>
</dbReference>
<dbReference type="GO" id="GO:0005737">
    <property type="term" value="C:cytoplasm"/>
    <property type="evidence" value="ECO:0007669"/>
    <property type="project" value="TreeGrafter"/>
</dbReference>
<protein>
    <submittedName>
        <fullName evidence="3">D-amino acid dehydrogenase small subunit</fullName>
    </submittedName>
</protein>
<dbReference type="Pfam" id="PF01266">
    <property type="entry name" value="DAO"/>
    <property type="match status" value="1"/>
</dbReference>
<dbReference type="InterPro" id="IPR036188">
    <property type="entry name" value="FAD/NAD-bd_sf"/>
</dbReference>
<dbReference type="GO" id="GO:0016491">
    <property type="term" value="F:oxidoreductase activity"/>
    <property type="evidence" value="ECO:0007669"/>
    <property type="project" value="UniProtKB-KW"/>
</dbReference>
<dbReference type="STRING" id="1203190.GCA_000312345_00034"/>
<feature type="domain" description="FAD dependent oxidoreductase" evidence="2">
    <location>
        <begin position="4"/>
        <end position="392"/>
    </location>
</feature>
<evidence type="ECO:0000259" key="2">
    <source>
        <dbReference type="Pfam" id="PF01266"/>
    </source>
</evidence>
<dbReference type="OrthoDB" id="9806257at2"/>
<reference evidence="3 4" key="1">
    <citation type="submission" date="2016-10" db="EMBL/GenBank/DDBJ databases">
        <authorList>
            <person name="de Groot N.N."/>
        </authorList>
    </citation>
    <scope>NUCLEOTIDE SEQUENCE [LARGE SCALE GENOMIC DNA]</scope>
    <source>
        <strain evidence="3 4">DSM 45434</strain>
    </source>
</reference>
<dbReference type="Gene3D" id="3.30.9.10">
    <property type="entry name" value="D-Amino Acid Oxidase, subunit A, domain 2"/>
    <property type="match status" value="1"/>
</dbReference>
<dbReference type="SUPFAM" id="SSF54373">
    <property type="entry name" value="FAD-linked reductases, C-terminal domain"/>
    <property type="match status" value="1"/>
</dbReference>
<evidence type="ECO:0000313" key="3">
    <source>
        <dbReference type="EMBL" id="SDR96959.1"/>
    </source>
</evidence>
<organism evidence="3 4">
    <name type="scientific">Corynebacterium timonense</name>
    <dbReference type="NCBI Taxonomy" id="441500"/>
    <lineage>
        <taxon>Bacteria</taxon>
        <taxon>Bacillati</taxon>
        <taxon>Actinomycetota</taxon>
        <taxon>Actinomycetes</taxon>
        <taxon>Mycobacteriales</taxon>
        <taxon>Corynebacteriaceae</taxon>
        <taxon>Corynebacterium</taxon>
    </lineage>
</organism>
<gene>
    <name evidence="3" type="ORF">SAMN04488539_0743</name>
</gene>
<keyword evidence="1" id="KW-0560">Oxidoreductase</keyword>
<dbReference type="AlphaFoldDB" id="A0A1H1NEW8"/>
<proteinExistence type="predicted"/>
<dbReference type="PANTHER" id="PTHR13847">
    <property type="entry name" value="SARCOSINE DEHYDROGENASE-RELATED"/>
    <property type="match status" value="1"/>
</dbReference>
<keyword evidence="4" id="KW-1185">Reference proteome</keyword>
<evidence type="ECO:0000313" key="4">
    <source>
        <dbReference type="Proteomes" id="UP000182237"/>
    </source>
</evidence>
<sequence length="409" mass="43656">MARALVIGAGMVGLSTAWYLQDHGYEVEVLDRIGVAAGSSWGNAGWLAPGKTIPLANKSLWAYGPTALFDAHAALQVPARPDPGLWGFVARFMAHATDRAWDATMARLTPADLGALPAFDELIAGGVEAQTHSVDFIVGFEKQSQAAGFLAEVEGAVRHGQDVPFERIDLEEARSVAPVLSPRVSTLYRMGGQRYIDPGAFCEALAADVRRRGGSVVEGVEVVAVTSTRTPAVKLATGEWRSADVVVVATGAWLPSLVRGLGVTTRVQAGRGYSFSVATREPVTSPVYLPYTKVACTPYQGRLRVAGTMEFRRPDEAFQPQRVRSIIHATAPLFEGVDWDHREDEWVGSRPVTPDGLPLVGATKAPNVYVNGGHGMWGVVLGPLSGKLLAQRIATGETAPAIAPFDPLR</sequence>
<accession>A0A1H1NEW8</accession>
<dbReference type="InterPro" id="IPR006076">
    <property type="entry name" value="FAD-dep_OxRdtase"/>
</dbReference>
<dbReference type="Proteomes" id="UP000182237">
    <property type="component" value="Chromosome I"/>
</dbReference>
<dbReference type="eggNOG" id="COG0665">
    <property type="taxonomic scope" value="Bacteria"/>
</dbReference>
<name>A0A1H1NEW8_9CORY</name>
<dbReference type="Gene3D" id="3.50.50.60">
    <property type="entry name" value="FAD/NAD(P)-binding domain"/>
    <property type="match status" value="2"/>
</dbReference>
<dbReference type="SUPFAM" id="SSF51971">
    <property type="entry name" value="Nucleotide-binding domain"/>
    <property type="match status" value="1"/>
</dbReference>